<evidence type="ECO:0000313" key="1">
    <source>
        <dbReference type="EMBL" id="GAA4072010.1"/>
    </source>
</evidence>
<dbReference type="Proteomes" id="UP001500367">
    <property type="component" value="Unassembled WGS sequence"/>
</dbReference>
<dbReference type="EMBL" id="BAABCT010000004">
    <property type="protein sequence ID" value="GAA4072010.1"/>
    <property type="molecule type" value="Genomic_DNA"/>
</dbReference>
<evidence type="ECO:0000313" key="2">
    <source>
        <dbReference type="Proteomes" id="UP001500367"/>
    </source>
</evidence>
<reference evidence="2" key="1">
    <citation type="journal article" date="2019" name="Int. J. Syst. Evol. Microbiol.">
        <title>The Global Catalogue of Microorganisms (GCM) 10K type strain sequencing project: providing services to taxonomists for standard genome sequencing and annotation.</title>
        <authorList>
            <consortium name="The Broad Institute Genomics Platform"/>
            <consortium name="The Broad Institute Genome Sequencing Center for Infectious Disease"/>
            <person name="Wu L."/>
            <person name="Ma J."/>
        </authorList>
    </citation>
    <scope>NUCLEOTIDE SEQUENCE [LARGE SCALE GENOMIC DNA]</scope>
    <source>
        <strain evidence="2">JCM 17069</strain>
    </source>
</reference>
<keyword evidence="2" id="KW-1185">Reference proteome</keyword>
<proteinExistence type="predicted"/>
<accession>A0ABP7VPX3</accession>
<dbReference type="RefSeq" id="WP_344816256.1">
    <property type="nucleotide sequence ID" value="NZ_BAABCT010000004.1"/>
</dbReference>
<protein>
    <submittedName>
        <fullName evidence="1">Uncharacterized protein</fullName>
    </submittedName>
</protein>
<gene>
    <name evidence="1" type="ORF">GCM10022389_16590</name>
</gene>
<sequence>MARILPKDNAEIFPVSGLKSVSSFGTSTELAETDSGFTSISDFDDSTEVSIKVSGSFKVSDLGTSTSIFAVVSEIGFSTAFATVVFKLTTSVIE</sequence>
<comment type="caution">
    <text evidence="1">The sequence shown here is derived from an EMBL/GenBank/DDBJ whole genome shotgun (WGS) entry which is preliminary data.</text>
</comment>
<organism evidence="1 2">
    <name type="scientific">Flavobacterium cheonanense</name>
    <dbReference type="NCBI Taxonomy" id="706183"/>
    <lineage>
        <taxon>Bacteria</taxon>
        <taxon>Pseudomonadati</taxon>
        <taxon>Bacteroidota</taxon>
        <taxon>Flavobacteriia</taxon>
        <taxon>Flavobacteriales</taxon>
        <taxon>Flavobacteriaceae</taxon>
        <taxon>Flavobacterium</taxon>
    </lineage>
</organism>
<name>A0ABP7VPX3_9FLAO</name>